<gene>
    <name evidence="1" type="ORF">F2Y39_18320</name>
</gene>
<dbReference type="RefSeq" id="WP_130057199.1">
    <property type="nucleotide sequence ID" value="NZ_RCXH01000013.1"/>
</dbReference>
<protein>
    <submittedName>
        <fullName evidence="1">Uncharacterized protein</fullName>
    </submittedName>
</protein>
<dbReference type="Proteomes" id="UP000427825">
    <property type="component" value="Unassembled WGS sequence"/>
</dbReference>
<sequence length="73" mass="8383">MNQAIITRTPMASMRMPMHVSKERIMEVPEPAAKFFSQGTTEPVHISTLLNPILEICQHPDRNRLMAEFFKDA</sequence>
<comment type="caution">
    <text evidence="1">The sequence shown here is derived from an EMBL/GenBank/DDBJ whole genome shotgun (WGS) entry which is preliminary data.</text>
</comment>
<dbReference type="EMBL" id="VVYJ01000012">
    <property type="protein sequence ID" value="KAA5473166.1"/>
    <property type="molecule type" value="Genomic_DNA"/>
</dbReference>
<reference evidence="1 2" key="1">
    <citation type="journal article" date="2019" name="Nat. Med.">
        <title>A library of human gut bacterial isolates paired with longitudinal multiomics data enables mechanistic microbiome research.</title>
        <authorList>
            <person name="Poyet M."/>
            <person name="Groussin M."/>
            <person name="Gibbons S.M."/>
            <person name="Avila-Pacheco J."/>
            <person name="Jiang X."/>
            <person name="Kearney S.M."/>
            <person name="Perrotta A.R."/>
            <person name="Berdy B."/>
            <person name="Zhao S."/>
            <person name="Lieberman T.D."/>
            <person name="Swanson P.K."/>
            <person name="Smith M."/>
            <person name="Roesemann S."/>
            <person name="Alexander J.E."/>
            <person name="Rich S.A."/>
            <person name="Livny J."/>
            <person name="Vlamakis H."/>
            <person name="Clish C."/>
            <person name="Bullock K."/>
            <person name="Deik A."/>
            <person name="Scott J."/>
            <person name="Pierce K.A."/>
            <person name="Xavier R.J."/>
            <person name="Alm E.J."/>
        </authorList>
    </citation>
    <scope>NUCLEOTIDE SEQUENCE [LARGE SCALE GENOMIC DNA]</scope>
    <source>
        <strain evidence="1 2">BIOML-A25</strain>
    </source>
</reference>
<proteinExistence type="predicted"/>
<accession>A0A6H9Q3J9</accession>
<organism evidence="1 2">
    <name type="scientific">Bacteroides caccae</name>
    <dbReference type="NCBI Taxonomy" id="47678"/>
    <lineage>
        <taxon>Bacteria</taxon>
        <taxon>Pseudomonadati</taxon>
        <taxon>Bacteroidota</taxon>
        <taxon>Bacteroidia</taxon>
        <taxon>Bacteroidales</taxon>
        <taxon>Bacteroidaceae</taxon>
        <taxon>Bacteroides</taxon>
    </lineage>
</organism>
<dbReference type="AlphaFoldDB" id="A0A6H9Q3J9"/>
<evidence type="ECO:0000313" key="1">
    <source>
        <dbReference type="EMBL" id="KAA5473166.1"/>
    </source>
</evidence>
<name>A0A6H9Q3J9_9BACE</name>
<evidence type="ECO:0000313" key="2">
    <source>
        <dbReference type="Proteomes" id="UP000427825"/>
    </source>
</evidence>